<feature type="region of interest" description="Disordered" evidence="1">
    <location>
        <begin position="370"/>
        <end position="429"/>
    </location>
</feature>
<feature type="region of interest" description="Disordered" evidence="1">
    <location>
        <begin position="99"/>
        <end position="191"/>
    </location>
</feature>
<feature type="compositionally biased region" description="Polar residues" evidence="1">
    <location>
        <begin position="130"/>
        <end position="142"/>
    </location>
</feature>
<evidence type="ECO:0000313" key="2">
    <source>
        <dbReference type="EMBL" id="EAU84980.2"/>
    </source>
</evidence>
<dbReference type="eggNOG" id="ENOG502RCD7">
    <property type="taxonomic scope" value="Eukaryota"/>
</dbReference>
<feature type="compositionally biased region" description="Polar residues" evidence="1">
    <location>
        <begin position="370"/>
        <end position="382"/>
    </location>
</feature>
<organism evidence="2 3">
    <name type="scientific">Coprinopsis cinerea (strain Okayama-7 / 130 / ATCC MYA-4618 / FGSC 9003)</name>
    <name type="common">Inky cap fungus</name>
    <name type="synonym">Hormographiella aspergillata</name>
    <dbReference type="NCBI Taxonomy" id="240176"/>
    <lineage>
        <taxon>Eukaryota</taxon>
        <taxon>Fungi</taxon>
        <taxon>Dikarya</taxon>
        <taxon>Basidiomycota</taxon>
        <taxon>Agaricomycotina</taxon>
        <taxon>Agaricomycetes</taxon>
        <taxon>Agaricomycetidae</taxon>
        <taxon>Agaricales</taxon>
        <taxon>Agaricineae</taxon>
        <taxon>Psathyrellaceae</taxon>
        <taxon>Coprinopsis</taxon>
    </lineage>
</organism>
<accession>A8NVV7</accession>
<dbReference type="HOGENOM" id="CLU_056767_0_0_1"/>
<gene>
    <name evidence="2" type="ORF">CC1G_04076</name>
</gene>
<proteinExistence type="predicted"/>
<feature type="compositionally biased region" description="Pro residues" evidence="1">
    <location>
        <begin position="286"/>
        <end position="295"/>
    </location>
</feature>
<feature type="compositionally biased region" description="Low complexity" evidence="1">
    <location>
        <begin position="99"/>
        <end position="111"/>
    </location>
</feature>
<dbReference type="AlphaFoldDB" id="A8NVV7"/>
<feature type="compositionally biased region" description="Basic and acidic residues" evidence="1">
    <location>
        <begin position="55"/>
        <end position="70"/>
    </location>
</feature>
<dbReference type="Proteomes" id="UP000001861">
    <property type="component" value="Unassembled WGS sequence"/>
</dbReference>
<dbReference type="KEGG" id="cci:CC1G_04076"/>
<dbReference type="VEuPathDB" id="FungiDB:CC1G_04076"/>
<feature type="compositionally biased region" description="Polar residues" evidence="1">
    <location>
        <begin position="155"/>
        <end position="168"/>
    </location>
</feature>
<dbReference type="STRING" id="240176.A8NVV7"/>
<sequence>MIYEYLGGGLMASRGPLLEFLPTLHNPDEGALLAMSHFYRPEHIHNALAAVEAKAKGGSVRENDNDDKTVRPRPTSSQSFAAATFEGFEDHKLDLTLSVPSSPVASTSSLPPDDPSPPPSSPPSPPPVQHSLSRTRSFATQAISPLIKSSKKLSTPQLSSMTMPSGSRGSWPGVKYTGRGTPIDRKRNRQWGGFISEEEDGVGEDGILFSNARPASLDSHIRPPKRSLSPEWNYLPALTSPSISSQPEEETEPAPALAPINLGTDQSDDWDSIMQTVLGSTDSPPSESPSTPPEEPQSAPTAVSTDSTSVVAPPVDFHMMTPDQIEELHNGLETHLGIHQALDLGLGINITQGGGKMNLFKLGLLPSSASGRETPSIYSQAETPRGSPPATIIQHDDDRGRSCDETPLSSTSTKAEPNTRKGPKSGEQTWWRRVVKGMRKLQESVSYHKTRLR</sequence>
<dbReference type="InParanoid" id="A8NVV7"/>
<dbReference type="OrthoDB" id="2919784at2759"/>
<dbReference type="GeneID" id="6013315"/>
<feature type="compositionally biased region" description="Polar residues" evidence="1">
    <location>
        <begin position="407"/>
        <end position="416"/>
    </location>
</feature>
<evidence type="ECO:0000256" key="1">
    <source>
        <dbReference type="SAM" id="MobiDB-lite"/>
    </source>
</evidence>
<evidence type="ECO:0000313" key="3">
    <source>
        <dbReference type="Proteomes" id="UP000001861"/>
    </source>
</evidence>
<dbReference type="EMBL" id="AACS02000004">
    <property type="protein sequence ID" value="EAU84980.2"/>
    <property type="molecule type" value="Genomic_DNA"/>
</dbReference>
<feature type="region of interest" description="Disordered" evidence="1">
    <location>
        <begin position="216"/>
        <end position="308"/>
    </location>
</feature>
<reference evidence="2 3" key="1">
    <citation type="journal article" date="2010" name="Proc. Natl. Acad. Sci. U.S.A.">
        <title>Insights into evolution of multicellular fungi from the assembled chromosomes of the mushroom Coprinopsis cinerea (Coprinus cinereus).</title>
        <authorList>
            <person name="Stajich J.E."/>
            <person name="Wilke S.K."/>
            <person name="Ahren D."/>
            <person name="Au C.H."/>
            <person name="Birren B.W."/>
            <person name="Borodovsky M."/>
            <person name="Burns C."/>
            <person name="Canback B."/>
            <person name="Casselton L.A."/>
            <person name="Cheng C.K."/>
            <person name="Deng J."/>
            <person name="Dietrich F.S."/>
            <person name="Fargo D.C."/>
            <person name="Farman M.L."/>
            <person name="Gathman A.C."/>
            <person name="Goldberg J."/>
            <person name="Guigo R."/>
            <person name="Hoegger P.J."/>
            <person name="Hooker J.B."/>
            <person name="Huggins A."/>
            <person name="James T.Y."/>
            <person name="Kamada T."/>
            <person name="Kilaru S."/>
            <person name="Kodira C."/>
            <person name="Kues U."/>
            <person name="Kupfer D."/>
            <person name="Kwan H.S."/>
            <person name="Lomsadze A."/>
            <person name="Li W."/>
            <person name="Lilly W.W."/>
            <person name="Ma L.J."/>
            <person name="Mackey A.J."/>
            <person name="Manning G."/>
            <person name="Martin F."/>
            <person name="Muraguchi H."/>
            <person name="Natvig D.O."/>
            <person name="Palmerini H."/>
            <person name="Ramesh M.A."/>
            <person name="Rehmeyer C.J."/>
            <person name="Roe B.A."/>
            <person name="Shenoy N."/>
            <person name="Stanke M."/>
            <person name="Ter-Hovhannisyan V."/>
            <person name="Tunlid A."/>
            <person name="Velagapudi R."/>
            <person name="Vision T.J."/>
            <person name="Zeng Q."/>
            <person name="Zolan M.E."/>
            <person name="Pukkila P.J."/>
        </authorList>
    </citation>
    <scope>NUCLEOTIDE SEQUENCE [LARGE SCALE GENOMIC DNA]</scope>
    <source>
        <strain evidence="3">Okayama-7 / 130 / ATCC MYA-4618 / FGSC 9003</strain>
    </source>
</reference>
<dbReference type="RefSeq" id="XP_001836763.2">
    <property type="nucleotide sequence ID" value="XM_001836711.2"/>
</dbReference>
<feature type="region of interest" description="Disordered" evidence="1">
    <location>
        <begin position="55"/>
        <end position="78"/>
    </location>
</feature>
<keyword evidence="3" id="KW-1185">Reference proteome</keyword>
<feature type="compositionally biased region" description="Basic and acidic residues" evidence="1">
    <location>
        <begin position="394"/>
        <end position="404"/>
    </location>
</feature>
<feature type="compositionally biased region" description="Low complexity" evidence="1">
    <location>
        <begin position="143"/>
        <end position="154"/>
    </location>
</feature>
<comment type="caution">
    <text evidence="2">The sequence shown here is derived from an EMBL/GenBank/DDBJ whole genome shotgun (WGS) entry which is preliminary data.</text>
</comment>
<feature type="compositionally biased region" description="Pro residues" evidence="1">
    <location>
        <begin position="112"/>
        <end position="128"/>
    </location>
</feature>
<name>A8NVV7_COPC7</name>
<dbReference type="OMA" id="HASWPAM"/>
<protein>
    <submittedName>
        <fullName evidence="2">Uncharacterized protein</fullName>
    </submittedName>
</protein>